<sequence>MLSSTNPKTGRTWSVSSPAFGVEDVDRLVRDAVGAAEVLAASGTAGRASMLRSIADELDADGEKIVTLADEETGLGVDRLTGELARTSGQFRLFAEVLDDGGYLEATIDHATESGPDLRRMLVPVGPVAVFAASNFPLAFSVAGGDTASALAAGCPVVVKGHQAHPATSLAVHEAAKRGLAASGTPAAALGLLFGREAGVRLVEHPQIKAVGFTGSLSGGRALFDIAQGRPEPIPFYGELGALNSLVVAPGAAAERGDRLARELAGSATLGMGQFCTKPGLALVPAGAAGDDLIAGLRREFAAHAGGVLLSASIKDAFDREVRKRVSAPGVQLLTQGIAQSGGGFTAQATLLVVPPAELTGELLDECFGPLLVVSRYSSEAELTAALDRLPGALTATVHATDADRTLMRSVLPVLEARVGRLVWNGYPTGVAVNWAQHHGGPWPAATGSAHTSVGASAVRRFLRPVAWQNTPPEFLPAELRDEAVAIPRRVDGALVM</sequence>
<dbReference type="Pfam" id="PF00171">
    <property type="entry name" value="Aldedh"/>
    <property type="match status" value="1"/>
</dbReference>
<keyword evidence="4" id="KW-1185">Reference proteome</keyword>
<organism evidence="3 4">
    <name type="scientific">Streptomyces malaysiensis subsp. samsunensis</name>
    <dbReference type="NCBI Taxonomy" id="459658"/>
    <lineage>
        <taxon>Bacteria</taxon>
        <taxon>Bacillati</taxon>
        <taxon>Actinomycetota</taxon>
        <taxon>Actinomycetes</taxon>
        <taxon>Kitasatosporales</taxon>
        <taxon>Streptomycetaceae</taxon>
        <taxon>Streptomyces</taxon>
        <taxon>Streptomyces violaceusniger group</taxon>
    </lineage>
</organism>
<evidence type="ECO:0000313" key="4">
    <source>
        <dbReference type="Proteomes" id="UP001142400"/>
    </source>
</evidence>
<dbReference type="InterPro" id="IPR016161">
    <property type="entry name" value="Ald_DH/histidinol_DH"/>
</dbReference>
<proteinExistence type="predicted"/>
<feature type="domain" description="Aldehyde dehydrogenase" evidence="2">
    <location>
        <begin position="4"/>
        <end position="441"/>
    </location>
</feature>
<name>A0A9X2LYL8_STRMQ</name>
<comment type="caution">
    <text evidence="3">The sequence shown here is derived from an EMBL/GenBank/DDBJ whole genome shotgun (WGS) entry which is preliminary data.</text>
</comment>
<dbReference type="SUPFAM" id="SSF53720">
    <property type="entry name" value="ALDH-like"/>
    <property type="match status" value="1"/>
</dbReference>
<dbReference type="GO" id="GO:0016620">
    <property type="term" value="F:oxidoreductase activity, acting on the aldehyde or oxo group of donors, NAD or NADP as acceptor"/>
    <property type="evidence" value="ECO:0007669"/>
    <property type="project" value="InterPro"/>
</dbReference>
<dbReference type="InterPro" id="IPR044151">
    <property type="entry name" value="ALDH_KGSADH"/>
</dbReference>
<evidence type="ECO:0000256" key="1">
    <source>
        <dbReference type="ARBA" id="ARBA00023002"/>
    </source>
</evidence>
<dbReference type="Gene3D" id="3.40.309.10">
    <property type="entry name" value="Aldehyde Dehydrogenase, Chain A, domain 2"/>
    <property type="match status" value="1"/>
</dbReference>
<dbReference type="InterPro" id="IPR016162">
    <property type="entry name" value="Ald_DH_N"/>
</dbReference>
<dbReference type="RefSeq" id="WP_257633067.1">
    <property type="nucleotide sequence ID" value="NZ_JANIIC010000030.1"/>
</dbReference>
<keyword evidence="1" id="KW-0560">Oxidoreductase</keyword>
<dbReference type="PANTHER" id="PTHR43353:SF3">
    <property type="entry name" value="ALDEHYDE DEHYDROGENASE-RELATED"/>
    <property type="match status" value="1"/>
</dbReference>
<dbReference type="InterPro" id="IPR016163">
    <property type="entry name" value="Ald_DH_C"/>
</dbReference>
<dbReference type="Proteomes" id="UP001142400">
    <property type="component" value="Unassembled WGS sequence"/>
</dbReference>
<dbReference type="AlphaFoldDB" id="A0A9X2LYL8"/>
<dbReference type="EMBL" id="JANIIC010000030">
    <property type="protein sequence ID" value="MCQ8832218.1"/>
    <property type="molecule type" value="Genomic_DNA"/>
</dbReference>
<dbReference type="Gene3D" id="3.40.605.10">
    <property type="entry name" value="Aldehyde Dehydrogenase, Chain A, domain 1"/>
    <property type="match status" value="1"/>
</dbReference>
<evidence type="ECO:0000313" key="3">
    <source>
        <dbReference type="EMBL" id="MCQ8832218.1"/>
    </source>
</evidence>
<accession>A0A9X2LYL8</accession>
<protein>
    <submittedName>
        <fullName evidence="3">Aldehyde dehydrogenase (NADP(+))</fullName>
    </submittedName>
</protein>
<dbReference type="InterPro" id="IPR050740">
    <property type="entry name" value="Aldehyde_DH_Superfamily"/>
</dbReference>
<reference evidence="3" key="1">
    <citation type="submission" date="2022-06" db="EMBL/GenBank/DDBJ databases">
        <title>WGS of actinobacteria.</title>
        <authorList>
            <person name="Thawai C."/>
        </authorList>
    </citation>
    <scope>NUCLEOTIDE SEQUENCE</scope>
    <source>
        <strain evidence="3">DSM 42010</strain>
    </source>
</reference>
<dbReference type="InterPro" id="IPR015590">
    <property type="entry name" value="Aldehyde_DH_dom"/>
</dbReference>
<dbReference type="CDD" id="cd07129">
    <property type="entry name" value="ALDH_KGSADH"/>
    <property type="match status" value="1"/>
</dbReference>
<gene>
    <name evidence="3" type="ORF">NQU54_24950</name>
</gene>
<dbReference type="PANTHER" id="PTHR43353">
    <property type="entry name" value="SUCCINATE-SEMIALDEHYDE DEHYDROGENASE, MITOCHONDRIAL"/>
    <property type="match status" value="1"/>
</dbReference>
<evidence type="ECO:0000259" key="2">
    <source>
        <dbReference type="Pfam" id="PF00171"/>
    </source>
</evidence>